<dbReference type="GO" id="GO:0006508">
    <property type="term" value="P:proteolysis"/>
    <property type="evidence" value="ECO:0007669"/>
    <property type="project" value="UniProtKB-KW"/>
</dbReference>
<dbReference type="GO" id="GO:0046872">
    <property type="term" value="F:metal ion binding"/>
    <property type="evidence" value="ECO:0007669"/>
    <property type="project" value="UniProtKB-KW"/>
</dbReference>
<keyword evidence="6" id="KW-0378">Hydrolase</keyword>
<evidence type="ECO:0000256" key="5">
    <source>
        <dbReference type="ARBA" id="ARBA00022729"/>
    </source>
</evidence>
<dbReference type="PANTHER" id="PTHR37425:SF1">
    <property type="entry name" value="OUTER MEMBRANE PROTEIN"/>
    <property type="match status" value="1"/>
</dbReference>
<keyword evidence="3" id="KW-0645">Protease</keyword>
<organism evidence="13 14">
    <name type="scientific">Methylomarinum roseum</name>
    <dbReference type="NCBI Taxonomy" id="3067653"/>
    <lineage>
        <taxon>Bacteria</taxon>
        <taxon>Pseudomonadati</taxon>
        <taxon>Pseudomonadota</taxon>
        <taxon>Gammaproteobacteria</taxon>
        <taxon>Methylococcales</taxon>
        <taxon>Methylococcaceae</taxon>
        <taxon>Methylomarinum</taxon>
    </lineage>
</organism>
<comment type="similarity">
    <text evidence="10">Belongs to the peptidase M15 family.</text>
</comment>
<keyword evidence="5 12" id="KW-0732">Signal</keyword>
<dbReference type="InterPro" id="IPR009045">
    <property type="entry name" value="Zn_M74/Hedgehog-like"/>
</dbReference>
<evidence type="ECO:0000256" key="2">
    <source>
        <dbReference type="ARBA" id="ARBA00004776"/>
    </source>
</evidence>
<keyword evidence="4" id="KW-0479">Metal-binding</keyword>
<evidence type="ECO:0000313" key="14">
    <source>
        <dbReference type="Proteomes" id="UP001225378"/>
    </source>
</evidence>
<dbReference type="EMBL" id="CP157743">
    <property type="protein sequence ID" value="XBS20930.1"/>
    <property type="molecule type" value="Genomic_DNA"/>
</dbReference>
<evidence type="ECO:0000256" key="4">
    <source>
        <dbReference type="ARBA" id="ARBA00022723"/>
    </source>
</evidence>
<evidence type="ECO:0000256" key="10">
    <source>
        <dbReference type="ARBA" id="ARBA00093448"/>
    </source>
</evidence>
<evidence type="ECO:0000313" key="13">
    <source>
        <dbReference type="EMBL" id="XBS20930.1"/>
    </source>
</evidence>
<evidence type="ECO:0000256" key="9">
    <source>
        <dbReference type="ARBA" id="ARBA00023316"/>
    </source>
</evidence>
<dbReference type="KEGG" id="mech:Q9L42_002060"/>
<dbReference type="InterPro" id="IPR006311">
    <property type="entry name" value="TAT_signal"/>
</dbReference>
<dbReference type="GO" id="GO:0071555">
    <property type="term" value="P:cell wall organization"/>
    <property type="evidence" value="ECO:0007669"/>
    <property type="project" value="UniProtKB-KW"/>
</dbReference>
<keyword evidence="8" id="KW-0482">Metalloprotease</keyword>
<reference evidence="13 14" key="1">
    <citation type="journal article" date="2024" name="Microbiology">
        <title>Methylomarinum rosea sp. nov., a novel halophilic methanotrophic bacterium from the hypersaline Lake Elton.</title>
        <authorList>
            <person name="Suleimanov R.Z."/>
            <person name="Oshkin I.Y."/>
            <person name="Danilova O.V."/>
            <person name="Suzina N.E."/>
            <person name="Dedysh S.N."/>
        </authorList>
    </citation>
    <scope>NUCLEOTIDE SEQUENCE [LARGE SCALE GENOMIC DNA]</scope>
    <source>
        <strain evidence="13 14">Ch1-1</strain>
    </source>
</reference>
<dbReference type="RefSeq" id="WP_305910087.1">
    <property type="nucleotide sequence ID" value="NZ_CP157743.1"/>
</dbReference>
<dbReference type="Gene3D" id="3.30.1380.10">
    <property type="match status" value="1"/>
</dbReference>
<evidence type="ECO:0000256" key="7">
    <source>
        <dbReference type="ARBA" id="ARBA00022833"/>
    </source>
</evidence>
<evidence type="ECO:0000256" key="3">
    <source>
        <dbReference type="ARBA" id="ARBA00022670"/>
    </source>
</evidence>
<keyword evidence="9" id="KW-0961">Cell wall biogenesis/degradation</keyword>
<dbReference type="SUPFAM" id="SSF55166">
    <property type="entry name" value="Hedgehog/DD-peptidase"/>
    <property type="match status" value="1"/>
</dbReference>
<evidence type="ECO:0000256" key="6">
    <source>
        <dbReference type="ARBA" id="ARBA00022801"/>
    </source>
</evidence>
<gene>
    <name evidence="13" type="ORF">Q9L42_002060</name>
</gene>
<feature type="chain" id="PRO_5043448085" description="Murein endopeptidase K" evidence="12">
    <location>
        <begin position="32"/>
        <end position="184"/>
    </location>
</feature>
<dbReference type="PROSITE" id="PS51318">
    <property type="entry name" value="TAT"/>
    <property type="match status" value="1"/>
</dbReference>
<evidence type="ECO:0000256" key="12">
    <source>
        <dbReference type="SAM" id="SignalP"/>
    </source>
</evidence>
<dbReference type="Proteomes" id="UP001225378">
    <property type="component" value="Chromosome"/>
</dbReference>
<dbReference type="PANTHER" id="PTHR37425">
    <property type="match status" value="1"/>
</dbReference>
<evidence type="ECO:0000256" key="1">
    <source>
        <dbReference type="ARBA" id="ARBA00001947"/>
    </source>
</evidence>
<feature type="signal peptide" evidence="12">
    <location>
        <begin position="1"/>
        <end position="31"/>
    </location>
</feature>
<name>A0AAU7NVF4_9GAMM</name>
<proteinExistence type="inferred from homology"/>
<dbReference type="InterPro" id="IPR010275">
    <property type="entry name" value="MepK"/>
</dbReference>
<keyword evidence="14" id="KW-1185">Reference proteome</keyword>
<comment type="pathway">
    <text evidence="2">Cell wall biogenesis; cell wall polysaccharide biosynthesis.</text>
</comment>
<comment type="cofactor">
    <cofactor evidence="1">
        <name>Zn(2+)</name>
        <dbReference type="ChEBI" id="CHEBI:29105"/>
    </cofactor>
</comment>
<dbReference type="InterPro" id="IPR019546">
    <property type="entry name" value="TAT_signal_bac_arc"/>
</dbReference>
<protein>
    <recommendedName>
        <fullName evidence="11">Murein endopeptidase K</fullName>
    </recommendedName>
</protein>
<sequence>MDYNINSSRRRFLQQLSCTTAALALPSLATAAVEKPRQVRRLAFDNLHTGEKLTLTYFEQGHYIDEALQEINHLLRDHRSGEMFAMDPALFDLLFDMQTRLGSHRPFQVISGYRSPTTNAKLQKATSGVATKSLHMRGKAIDIRMEGVDSATIRRVAMTMRRGGVGYYPTSNFVHIDTGRVRSW</sequence>
<accession>A0AAU7NVF4</accession>
<keyword evidence="7" id="KW-0862">Zinc</keyword>
<dbReference type="Pfam" id="PF05951">
    <property type="entry name" value="Peptidase_M15_2"/>
    <property type="match status" value="1"/>
</dbReference>
<evidence type="ECO:0000256" key="11">
    <source>
        <dbReference type="ARBA" id="ARBA00093666"/>
    </source>
</evidence>
<dbReference type="GO" id="GO:0008237">
    <property type="term" value="F:metallopeptidase activity"/>
    <property type="evidence" value="ECO:0007669"/>
    <property type="project" value="UniProtKB-KW"/>
</dbReference>
<dbReference type="NCBIfam" id="TIGR01409">
    <property type="entry name" value="TAT_signal_seq"/>
    <property type="match status" value="1"/>
</dbReference>
<dbReference type="CDD" id="cd14844">
    <property type="entry name" value="Zn-DD-carboxypeptidase_like"/>
    <property type="match status" value="1"/>
</dbReference>
<dbReference type="AlphaFoldDB" id="A0AAU7NVF4"/>
<evidence type="ECO:0000256" key="8">
    <source>
        <dbReference type="ARBA" id="ARBA00023049"/>
    </source>
</evidence>